<dbReference type="AlphaFoldDB" id="W6TJV6"/>
<dbReference type="Proteomes" id="UP000019148">
    <property type="component" value="Unassembled WGS sequence"/>
</dbReference>
<evidence type="ECO:0000313" key="2">
    <source>
        <dbReference type="Proteomes" id="UP000019148"/>
    </source>
</evidence>
<name>W6TJV6_9SPIR</name>
<dbReference type="EMBL" id="AZIT01000042">
    <property type="protein sequence ID" value="ETZ17479.1"/>
    <property type="molecule type" value="Genomic_DNA"/>
</dbReference>
<reference evidence="1 2" key="1">
    <citation type="submission" date="2013-12" db="EMBL/GenBank/DDBJ databases">
        <title>Comparative genomics of relapsing fever spirochetes.</title>
        <authorList>
            <person name="Schwan T.G."/>
            <person name="Raffel S.J."/>
            <person name="Porcella S.F."/>
        </authorList>
    </citation>
    <scope>NUCLEOTIDE SEQUENCE [LARGE SCALE GENOMIC DNA]</scope>
    <source>
        <strain evidence="1 2">CR2A</strain>
    </source>
</reference>
<accession>W6TJV6</accession>
<gene>
    <name evidence="1" type="ORF">BDCR2A_01604</name>
</gene>
<sequence length="34" mass="3778">MVRVGNEFSNVFTSFGEKWLGVSNVRINGDDDGM</sequence>
<protein>
    <submittedName>
        <fullName evidence="1">Uncharacterized protein</fullName>
    </submittedName>
</protein>
<organism evidence="1 2">
    <name type="scientific">Borrelia duttonii CR2A</name>
    <dbReference type="NCBI Taxonomy" id="1432657"/>
    <lineage>
        <taxon>Bacteria</taxon>
        <taxon>Pseudomonadati</taxon>
        <taxon>Spirochaetota</taxon>
        <taxon>Spirochaetia</taxon>
        <taxon>Spirochaetales</taxon>
        <taxon>Borreliaceae</taxon>
        <taxon>Borrelia</taxon>
    </lineage>
</organism>
<evidence type="ECO:0000313" key="1">
    <source>
        <dbReference type="EMBL" id="ETZ17479.1"/>
    </source>
</evidence>
<comment type="caution">
    <text evidence="1">The sequence shown here is derived from an EMBL/GenBank/DDBJ whole genome shotgun (WGS) entry which is preliminary data.</text>
</comment>
<proteinExistence type="predicted"/>